<organism evidence="4 5">
    <name type="scientific">Giardia muris</name>
    <dbReference type="NCBI Taxonomy" id="5742"/>
    <lineage>
        <taxon>Eukaryota</taxon>
        <taxon>Metamonada</taxon>
        <taxon>Diplomonadida</taxon>
        <taxon>Hexamitidae</taxon>
        <taxon>Giardiinae</taxon>
        <taxon>Giardia</taxon>
    </lineage>
</organism>
<dbReference type="Pfam" id="PF00400">
    <property type="entry name" value="WD40"/>
    <property type="match status" value="1"/>
</dbReference>
<dbReference type="AlphaFoldDB" id="A0A4Z1T5E5"/>
<evidence type="ECO:0000313" key="5">
    <source>
        <dbReference type="Proteomes" id="UP000315496"/>
    </source>
</evidence>
<dbReference type="SUPFAM" id="SSF50978">
    <property type="entry name" value="WD40 repeat-like"/>
    <property type="match status" value="1"/>
</dbReference>
<feature type="repeat" description="WD" evidence="3">
    <location>
        <begin position="135"/>
        <end position="157"/>
    </location>
</feature>
<keyword evidence="2" id="KW-0677">Repeat</keyword>
<dbReference type="InterPro" id="IPR036322">
    <property type="entry name" value="WD40_repeat_dom_sf"/>
</dbReference>
<accession>A0A4Z1T5E5</accession>
<evidence type="ECO:0000256" key="2">
    <source>
        <dbReference type="ARBA" id="ARBA00022737"/>
    </source>
</evidence>
<dbReference type="OrthoDB" id="10248252at2759"/>
<sequence>MDPADPLTPTILQLYTESVGHTIYGTAWIPQSARIVTVGMTSRGTGPVTVWEFREKRLVQATQVEMEEALKCVSFGASVVPQRQFATGDHRGRLLVFDIEKLSLPIFSVNAHEGMINCVDGVGGKDPTKYGAPEIATGASDGLVKLWDTRRQTPVLRFAPTEDSALDVGQADTGYVRVYPECWCVAFGGSYARNERWLAMGYDNGDLKLLDLRKMEVIYEHHFLNGIVGLEFDRQDIKPNKLVVSTLQGHLYIIDLKTYHPKEHYAILDYKPFGTDSTATLWQVRHSPSSRDVFVTCGGGRLALCKYNYPPDRSRKLEDGTEVGIVGTAATVCDIPMNTQTINTVCWNRDKFGLLGWGGTDQTINIGFVTNISSLES</sequence>
<keyword evidence="1 3" id="KW-0853">WD repeat</keyword>
<proteinExistence type="predicted"/>
<keyword evidence="5" id="KW-1185">Reference proteome</keyword>
<reference evidence="4 5" key="1">
    <citation type="submission" date="2019-05" db="EMBL/GenBank/DDBJ databases">
        <title>The compact genome of Giardia muris reveals important steps in the evolution of intestinal protozoan parasites.</title>
        <authorList>
            <person name="Xu F."/>
            <person name="Jimenez-Gonzalez A."/>
            <person name="Einarsson E."/>
            <person name="Astvaldsson A."/>
            <person name="Peirasmaki D."/>
            <person name="Eckmann L."/>
            <person name="Andersson J.O."/>
            <person name="Svard S.G."/>
            <person name="Jerlstrom-Hultqvist J."/>
        </authorList>
    </citation>
    <scope>NUCLEOTIDE SEQUENCE [LARGE SCALE GENOMIC DNA]</scope>
    <source>
        <strain evidence="4 5">Roberts-Thomson</strain>
    </source>
</reference>
<dbReference type="SMART" id="SM00320">
    <property type="entry name" value="WD40"/>
    <property type="match status" value="4"/>
</dbReference>
<evidence type="ECO:0000256" key="3">
    <source>
        <dbReference type="PROSITE-ProRule" id="PRU00221"/>
    </source>
</evidence>
<dbReference type="Proteomes" id="UP000315496">
    <property type="component" value="Chromosome 1"/>
</dbReference>
<name>A0A4Z1T5E5_GIAMU</name>
<dbReference type="EMBL" id="VDLU01000001">
    <property type="protein sequence ID" value="TNJ29253.1"/>
    <property type="molecule type" value="Genomic_DNA"/>
</dbReference>
<evidence type="ECO:0000313" key="4">
    <source>
        <dbReference type="EMBL" id="TNJ29253.1"/>
    </source>
</evidence>
<comment type="caution">
    <text evidence="4">The sequence shown here is derived from an EMBL/GenBank/DDBJ whole genome shotgun (WGS) entry which is preliminary data.</text>
</comment>
<dbReference type="VEuPathDB" id="GiardiaDB:GMRT_14508"/>
<dbReference type="Gene3D" id="2.130.10.10">
    <property type="entry name" value="YVTN repeat-like/Quinoprotein amine dehydrogenase"/>
    <property type="match status" value="1"/>
</dbReference>
<gene>
    <name evidence="4" type="ORF">GMRT_14508</name>
</gene>
<dbReference type="InterPro" id="IPR001680">
    <property type="entry name" value="WD40_rpt"/>
</dbReference>
<evidence type="ECO:0008006" key="6">
    <source>
        <dbReference type="Google" id="ProtNLM"/>
    </source>
</evidence>
<dbReference type="PANTHER" id="PTHR10971">
    <property type="entry name" value="MRNA EXPORT FACTOR AND BUB3"/>
    <property type="match status" value="1"/>
</dbReference>
<evidence type="ECO:0000256" key="1">
    <source>
        <dbReference type="ARBA" id="ARBA00022574"/>
    </source>
</evidence>
<protein>
    <recommendedName>
        <fullName evidence="6">WD40 repeat protein</fullName>
    </recommendedName>
</protein>
<dbReference type="PROSITE" id="PS50082">
    <property type="entry name" value="WD_REPEATS_2"/>
    <property type="match status" value="1"/>
</dbReference>
<dbReference type="InterPro" id="IPR015943">
    <property type="entry name" value="WD40/YVTN_repeat-like_dom_sf"/>
</dbReference>